<keyword evidence="3" id="KW-1185">Reference proteome</keyword>
<dbReference type="Proteomes" id="UP000183365">
    <property type="component" value="Unassembled WGS sequence"/>
</dbReference>
<dbReference type="GO" id="GO:0042393">
    <property type="term" value="F:histone binding"/>
    <property type="evidence" value="ECO:0007669"/>
    <property type="project" value="InterPro"/>
</dbReference>
<name>A0A1L0CIP1_9ASCO</name>
<feature type="region of interest" description="Disordered" evidence="1">
    <location>
        <begin position="1"/>
        <end position="30"/>
    </location>
</feature>
<evidence type="ECO:0000313" key="3">
    <source>
        <dbReference type="Proteomes" id="UP000183365"/>
    </source>
</evidence>
<dbReference type="Gene3D" id="6.10.250.2010">
    <property type="match status" value="1"/>
</dbReference>
<evidence type="ECO:0000313" key="2">
    <source>
        <dbReference type="EMBL" id="SGZ38645.1"/>
    </source>
</evidence>
<dbReference type="VEuPathDB" id="FungiDB:HGUI_00845"/>
<feature type="compositionally biased region" description="Acidic residues" evidence="1">
    <location>
        <begin position="296"/>
        <end position="306"/>
    </location>
</feature>
<feature type="compositionally biased region" description="Polar residues" evidence="1">
    <location>
        <begin position="1"/>
        <end position="10"/>
    </location>
</feature>
<protein>
    <submittedName>
        <fullName evidence="2">Uncharacterized protein</fullName>
    </submittedName>
</protein>
<reference evidence="3" key="1">
    <citation type="submission" date="2016-11" db="EMBL/GenBank/DDBJ databases">
        <authorList>
            <person name="Guldener U."/>
        </authorList>
    </citation>
    <scope>NUCLEOTIDE SEQUENCE [LARGE SCALE GENOMIC DNA]</scope>
</reference>
<dbReference type="Pfam" id="PF10384">
    <property type="entry name" value="Scm3"/>
    <property type="match status" value="1"/>
</dbReference>
<dbReference type="InterPro" id="IPR018465">
    <property type="entry name" value="Scm3/HJURP"/>
</dbReference>
<organism evidence="2 3">
    <name type="scientific">Hanseniaspora guilliermondii</name>
    <dbReference type="NCBI Taxonomy" id="56406"/>
    <lineage>
        <taxon>Eukaryota</taxon>
        <taxon>Fungi</taxon>
        <taxon>Dikarya</taxon>
        <taxon>Ascomycota</taxon>
        <taxon>Saccharomycotina</taxon>
        <taxon>Saccharomycetes</taxon>
        <taxon>Saccharomycodales</taxon>
        <taxon>Saccharomycodaceae</taxon>
        <taxon>Hanseniaspora</taxon>
    </lineage>
</organism>
<dbReference type="EMBL" id="FQNF01000010">
    <property type="protein sequence ID" value="SGZ38645.1"/>
    <property type="molecule type" value="Genomic_DNA"/>
</dbReference>
<proteinExistence type="predicted"/>
<dbReference type="GO" id="GO:0005634">
    <property type="term" value="C:nucleus"/>
    <property type="evidence" value="ECO:0007669"/>
    <property type="project" value="InterPro"/>
</dbReference>
<gene>
    <name evidence="2" type="ORF">HGUI_00845</name>
</gene>
<evidence type="ECO:0000256" key="1">
    <source>
        <dbReference type="SAM" id="MobiDB-lite"/>
    </source>
</evidence>
<accession>A0A1L0CIP1</accession>
<feature type="compositionally biased region" description="Basic and acidic residues" evidence="1">
    <location>
        <begin position="11"/>
        <end position="21"/>
    </location>
</feature>
<dbReference type="OrthoDB" id="2420608at2759"/>
<sequence length="344" mass="39664">MNRNKYSNRNPFEKILKKKPESLSPKEAMSKADMGDVIYELLDSDDDEKRIDQRITQTEGEVLNNKNLKENTKEVKVLNATNSLRTVENHLNEPKTYKLVDPEIPSSRKEIPKPILPKYQRVYGSDGDSFEKKNVLKKRKMNDQNRIVVDNKKYVLSIDTHKAIRNYTDSELTERHNKADKNLAKSWKSIISKYENLAKDETLSDVVDLKTGRIVIDNGHLKSLTQQDTLKQTEDRNYNALGRIKNSYDDDFLDLLSSENIVNEARKKDIDIMDLKERGILKGLNLNLQMSISDLDTDDDEAEDDESYKITSEDEFLSEAETINSNSNSDIEVDEEIEDSFCSE</sequence>
<dbReference type="AlphaFoldDB" id="A0A1L0CIP1"/>
<feature type="region of interest" description="Disordered" evidence="1">
    <location>
        <begin position="296"/>
        <end position="344"/>
    </location>
</feature>
<feature type="compositionally biased region" description="Acidic residues" evidence="1">
    <location>
        <begin position="331"/>
        <end position="344"/>
    </location>
</feature>